<dbReference type="Proteomes" id="UP000257109">
    <property type="component" value="Unassembled WGS sequence"/>
</dbReference>
<dbReference type="EMBL" id="QJKJ01004875">
    <property type="protein sequence ID" value="RDX92401.1"/>
    <property type="molecule type" value="Genomic_DNA"/>
</dbReference>
<evidence type="ECO:0000313" key="2">
    <source>
        <dbReference type="EMBL" id="RDX92401.1"/>
    </source>
</evidence>
<evidence type="ECO:0000313" key="3">
    <source>
        <dbReference type="Proteomes" id="UP000257109"/>
    </source>
</evidence>
<reference evidence="2" key="1">
    <citation type="submission" date="2018-05" db="EMBL/GenBank/DDBJ databases">
        <title>Draft genome of Mucuna pruriens seed.</title>
        <authorList>
            <person name="Nnadi N.E."/>
            <person name="Vos R."/>
            <person name="Hasami M.H."/>
            <person name="Devisetty U.K."/>
            <person name="Aguiy J.C."/>
        </authorList>
    </citation>
    <scope>NUCLEOTIDE SEQUENCE [LARGE SCALE GENOMIC DNA]</scope>
    <source>
        <strain evidence="2">JCA_2017</strain>
    </source>
</reference>
<protein>
    <submittedName>
        <fullName evidence="2">Uncharacterized protein</fullName>
    </submittedName>
</protein>
<feature type="compositionally biased region" description="Polar residues" evidence="1">
    <location>
        <begin position="78"/>
        <end position="90"/>
    </location>
</feature>
<comment type="caution">
    <text evidence="2">The sequence shown here is derived from an EMBL/GenBank/DDBJ whole genome shotgun (WGS) entry which is preliminary data.</text>
</comment>
<keyword evidence="3" id="KW-1185">Reference proteome</keyword>
<name>A0A371GPC9_MUCPR</name>
<gene>
    <name evidence="2" type="ORF">CR513_25488</name>
</gene>
<feature type="region of interest" description="Disordered" evidence="1">
    <location>
        <begin position="30"/>
        <end position="90"/>
    </location>
</feature>
<dbReference type="AlphaFoldDB" id="A0A371GPC9"/>
<evidence type="ECO:0000256" key="1">
    <source>
        <dbReference type="SAM" id="MobiDB-lite"/>
    </source>
</evidence>
<feature type="non-terminal residue" evidence="2">
    <location>
        <position position="1"/>
    </location>
</feature>
<organism evidence="2 3">
    <name type="scientific">Mucuna pruriens</name>
    <name type="common">Velvet bean</name>
    <name type="synonym">Dolichos pruriens</name>
    <dbReference type="NCBI Taxonomy" id="157652"/>
    <lineage>
        <taxon>Eukaryota</taxon>
        <taxon>Viridiplantae</taxon>
        <taxon>Streptophyta</taxon>
        <taxon>Embryophyta</taxon>
        <taxon>Tracheophyta</taxon>
        <taxon>Spermatophyta</taxon>
        <taxon>Magnoliopsida</taxon>
        <taxon>eudicotyledons</taxon>
        <taxon>Gunneridae</taxon>
        <taxon>Pentapetalae</taxon>
        <taxon>rosids</taxon>
        <taxon>fabids</taxon>
        <taxon>Fabales</taxon>
        <taxon>Fabaceae</taxon>
        <taxon>Papilionoideae</taxon>
        <taxon>50 kb inversion clade</taxon>
        <taxon>NPAAA clade</taxon>
        <taxon>indigoferoid/millettioid clade</taxon>
        <taxon>Phaseoleae</taxon>
        <taxon>Mucuna</taxon>
    </lineage>
</organism>
<feature type="compositionally biased region" description="Polar residues" evidence="1">
    <location>
        <begin position="43"/>
        <end position="55"/>
    </location>
</feature>
<proteinExistence type="predicted"/>
<accession>A0A371GPC9</accession>
<sequence>MKEQINKIFELLTQGATLNAAATVTRPIHQGEQPTTKRHEQAAVNNSGVGPTQGPSMGPPLIYRAGPCVQPTGALPQGDSSGQSSLALGP</sequence>